<dbReference type="GO" id="GO:0016829">
    <property type="term" value="F:lyase activity"/>
    <property type="evidence" value="ECO:0007669"/>
    <property type="project" value="UniProtKB-KW"/>
</dbReference>
<dbReference type="Gene3D" id="3.90.1150.10">
    <property type="entry name" value="Aspartate Aminotransferase, domain 1"/>
    <property type="match status" value="1"/>
</dbReference>
<keyword evidence="4" id="KW-1185">Reference proteome</keyword>
<dbReference type="AlphaFoldDB" id="A0A1T4STK9"/>
<keyword evidence="1" id="KW-0663">Pyridoxal phosphate</keyword>
<dbReference type="InterPro" id="IPR000192">
    <property type="entry name" value="Aminotrans_V_dom"/>
</dbReference>
<keyword evidence="3" id="KW-0456">Lyase</keyword>
<protein>
    <submittedName>
        <fullName evidence="3">Selenocysteine lyase/Cysteine desulfurase</fullName>
    </submittedName>
</protein>
<dbReference type="OrthoDB" id="513408at2"/>
<proteinExistence type="predicted"/>
<dbReference type="RefSeq" id="WP_078670836.1">
    <property type="nucleotide sequence ID" value="NZ_FUWZ01000003.1"/>
</dbReference>
<dbReference type="PANTHER" id="PTHR43586">
    <property type="entry name" value="CYSTEINE DESULFURASE"/>
    <property type="match status" value="1"/>
</dbReference>
<dbReference type="Pfam" id="PF00266">
    <property type="entry name" value="Aminotran_5"/>
    <property type="match status" value="1"/>
</dbReference>
<dbReference type="InterPro" id="IPR015422">
    <property type="entry name" value="PyrdxlP-dep_Trfase_small"/>
</dbReference>
<name>A0A1T4STK9_9BACT</name>
<evidence type="ECO:0000259" key="2">
    <source>
        <dbReference type="Pfam" id="PF00266"/>
    </source>
</evidence>
<evidence type="ECO:0000256" key="1">
    <source>
        <dbReference type="ARBA" id="ARBA00022898"/>
    </source>
</evidence>
<reference evidence="4" key="1">
    <citation type="submission" date="2017-02" db="EMBL/GenBank/DDBJ databases">
        <authorList>
            <person name="Varghese N."/>
            <person name="Submissions S."/>
        </authorList>
    </citation>
    <scope>NUCLEOTIDE SEQUENCE [LARGE SCALE GENOMIC DNA]</scope>
    <source>
        <strain evidence="4">DSM 22224</strain>
    </source>
</reference>
<dbReference type="InterPro" id="IPR015421">
    <property type="entry name" value="PyrdxlP-dep_Trfase_major"/>
</dbReference>
<dbReference type="SUPFAM" id="SSF53383">
    <property type="entry name" value="PLP-dependent transferases"/>
    <property type="match status" value="1"/>
</dbReference>
<dbReference type="STRING" id="634771.SAMN04488128_103490"/>
<sequence length="375" mass="42004">MEASNHKWEQIRADFPVFSKYTYLFTNGGGPVSKPLVTKATKLLTDLSEQGRGVMSSWDPEVQQIRAALAGVVNASPSEMAFITNTAQAMGLLTGMFPQTFEILTMKDDFPTSFVPWIHHGHPVRLVQPEANGALPVSAIEQQITSNTRILILSHVMFRSGYRHDLAAIGALCKKHGLILIVDATQSFGINEIDVKACNIDILIFHTYKWAAAGYGAGGMYVSQQILEKYPPKTMGWYNVTYPNPDFDITQDYTQFTPKKDATVFEQGTPAFLNILLLGEALRYLETIGIADINHYIQTLISYLHQQARAHQVEVLSDFDPPHLSSIQRLKISPEQNQRLVQHNVMARYKNNMLTVALNFYNNKADIDALFAVLQ</sequence>
<dbReference type="InterPro" id="IPR015424">
    <property type="entry name" value="PyrdxlP-dep_Trfase"/>
</dbReference>
<accession>A0A1T4STK9</accession>
<dbReference type="Proteomes" id="UP000190367">
    <property type="component" value="Unassembled WGS sequence"/>
</dbReference>
<gene>
    <name evidence="3" type="ORF">SAMN04488128_103490</name>
</gene>
<organism evidence="3 4">
    <name type="scientific">Chitinophaga eiseniae</name>
    <dbReference type="NCBI Taxonomy" id="634771"/>
    <lineage>
        <taxon>Bacteria</taxon>
        <taxon>Pseudomonadati</taxon>
        <taxon>Bacteroidota</taxon>
        <taxon>Chitinophagia</taxon>
        <taxon>Chitinophagales</taxon>
        <taxon>Chitinophagaceae</taxon>
        <taxon>Chitinophaga</taxon>
    </lineage>
</organism>
<evidence type="ECO:0000313" key="3">
    <source>
        <dbReference type="EMBL" id="SKA31513.1"/>
    </source>
</evidence>
<evidence type="ECO:0000313" key="4">
    <source>
        <dbReference type="Proteomes" id="UP000190367"/>
    </source>
</evidence>
<dbReference type="PANTHER" id="PTHR43586:SF15">
    <property type="entry name" value="BLR3095 PROTEIN"/>
    <property type="match status" value="1"/>
</dbReference>
<feature type="domain" description="Aminotransferase class V" evidence="2">
    <location>
        <begin position="23"/>
        <end position="312"/>
    </location>
</feature>
<dbReference type="EMBL" id="FUWZ01000003">
    <property type="protein sequence ID" value="SKA31513.1"/>
    <property type="molecule type" value="Genomic_DNA"/>
</dbReference>
<dbReference type="Gene3D" id="3.40.640.10">
    <property type="entry name" value="Type I PLP-dependent aspartate aminotransferase-like (Major domain)"/>
    <property type="match status" value="1"/>
</dbReference>